<evidence type="ECO:0000256" key="6">
    <source>
        <dbReference type="ARBA" id="ARBA00022801"/>
    </source>
</evidence>
<keyword evidence="4" id="KW-0479">Metal-binding</keyword>
<evidence type="ECO:0000256" key="3">
    <source>
        <dbReference type="ARBA" id="ARBA00022670"/>
    </source>
</evidence>
<accession>B9TEI8</accession>
<evidence type="ECO:0000256" key="9">
    <source>
        <dbReference type="ARBA" id="ARBA00023316"/>
    </source>
</evidence>
<organism evidence="12 13">
    <name type="scientific">Ricinus communis</name>
    <name type="common">Castor bean</name>
    <dbReference type="NCBI Taxonomy" id="3988"/>
    <lineage>
        <taxon>Eukaryota</taxon>
        <taxon>Viridiplantae</taxon>
        <taxon>Streptophyta</taxon>
        <taxon>Embryophyta</taxon>
        <taxon>Tracheophyta</taxon>
        <taxon>Spermatophyta</taxon>
        <taxon>Magnoliopsida</taxon>
        <taxon>eudicotyledons</taxon>
        <taxon>Gunneridae</taxon>
        <taxon>Pentapetalae</taxon>
        <taxon>rosids</taxon>
        <taxon>fabids</taxon>
        <taxon>Malpighiales</taxon>
        <taxon>Euphorbiaceae</taxon>
        <taxon>Acalyphoideae</taxon>
        <taxon>Acalypheae</taxon>
        <taxon>Ricinus</taxon>
    </lineage>
</organism>
<keyword evidence="8" id="KW-0482">Metalloprotease</keyword>
<dbReference type="GO" id="GO:0008237">
    <property type="term" value="F:metallopeptidase activity"/>
    <property type="evidence" value="ECO:0007669"/>
    <property type="project" value="UniProtKB-KW"/>
</dbReference>
<evidence type="ECO:0000256" key="1">
    <source>
        <dbReference type="ARBA" id="ARBA00001947"/>
    </source>
</evidence>
<evidence type="ECO:0000256" key="5">
    <source>
        <dbReference type="ARBA" id="ARBA00022729"/>
    </source>
</evidence>
<evidence type="ECO:0000313" key="13">
    <source>
        <dbReference type="Proteomes" id="UP000008311"/>
    </source>
</evidence>
<dbReference type="PANTHER" id="PTHR37425:SF1">
    <property type="entry name" value="OUTER MEMBRANE PROTEIN"/>
    <property type="match status" value="1"/>
</dbReference>
<keyword evidence="9" id="KW-0961">Cell wall biogenesis/degradation</keyword>
<keyword evidence="5" id="KW-0732">Signal</keyword>
<proteinExistence type="inferred from homology"/>
<protein>
    <recommendedName>
        <fullName evidence="11">Murein endopeptidase K</fullName>
    </recommendedName>
</protein>
<evidence type="ECO:0000256" key="7">
    <source>
        <dbReference type="ARBA" id="ARBA00022833"/>
    </source>
</evidence>
<comment type="pathway">
    <text evidence="2">Cell wall biogenesis; cell wall polysaccharide biosynthesis.</text>
</comment>
<dbReference type="Pfam" id="PF05951">
    <property type="entry name" value="Peptidase_M15_2"/>
    <property type="match status" value="1"/>
</dbReference>
<dbReference type="SUPFAM" id="SSF55166">
    <property type="entry name" value="Hedgehog/DD-peptidase"/>
    <property type="match status" value="1"/>
</dbReference>
<gene>
    <name evidence="12" type="ORF">RCOM_1875170</name>
</gene>
<comment type="cofactor">
    <cofactor evidence="1">
        <name>Zn(2+)</name>
        <dbReference type="ChEBI" id="CHEBI:29105"/>
    </cofactor>
</comment>
<evidence type="ECO:0000313" key="12">
    <source>
        <dbReference type="EMBL" id="EEF25727.1"/>
    </source>
</evidence>
<evidence type="ECO:0000256" key="11">
    <source>
        <dbReference type="ARBA" id="ARBA00093666"/>
    </source>
</evidence>
<dbReference type="PANTHER" id="PTHR37425">
    <property type="match status" value="1"/>
</dbReference>
<comment type="similarity">
    <text evidence="10">Belongs to the peptidase M15 family.</text>
</comment>
<dbReference type="InterPro" id="IPR009045">
    <property type="entry name" value="Zn_M74/Hedgehog-like"/>
</dbReference>
<dbReference type="GO" id="GO:0071555">
    <property type="term" value="P:cell wall organization"/>
    <property type="evidence" value="ECO:0007669"/>
    <property type="project" value="UniProtKB-KW"/>
</dbReference>
<sequence length="224" mass="24561">MGATGPLVFNTEPKPEQPAVDATAASAADATNAASSADTGAPQLVVGGGNGPQHALRQLALGEIPADFWEHPRELNLQRGSDHVKITYWRDGQLVPEGYWAACRLLRDVRANQMTYMDPAVFDILRGLLGYYQAWGWDQPLIINSGFRTVATNNQLVNKHEGAAKNSMHLYGRAVDLHMAGIPVAHLMQLGLYFRRGGVGFYPPTTDRIGFVHLDTGRLRTWRG</sequence>
<dbReference type="Gene3D" id="3.30.1380.10">
    <property type="match status" value="1"/>
</dbReference>
<evidence type="ECO:0000256" key="4">
    <source>
        <dbReference type="ARBA" id="ARBA00022723"/>
    </source>
</evidence>
<name>B9TEI8_RICCO</name>
<keyword evidence="6" id="KW-0378">Hydrolase</keyword>
<evidence type="ECO:0000256" key="8">
    <source>
        <dbReference type="ARBA" id="ARBA00023049"/>
    </source>
</evidence>
<evidence type="ECO:0000256" key="10">
    <source>
        <dbReference type="ARBA" id="ARBA00093448"/>
    </source>
</evidence>
<dbReference type="InterPro" id="IPR010275">
    <property type="entry name" value="MepK"/>
</dbReference>
<dbReference type="AlphaFoldDB" id="B9TEI8"/>
<dbReference type="GO" id="GO:0046872">
    <property type="term" value="F:metal ion binding"/>
    <property type="evidence" value="ECO:0007669"/>
    <property type="project" value="UniProtKB-KW"/>
</dbReference>
<dbReference type="InParanoid" id="B9TEI8"/>
<dbReference type="EMBL" id="EQ979052">
    <property type="protein sequence ID" value="EEF25727.1"/>
    <property type="molecule type" value="Genomic_DNA"/>
</dbReference>
<evidence type="ECO:0000256" key="2">
    <source>
        <dbReference type="ARBA" id="ARBA00004776"/>
    </source>
</evidence>
<dbReference type="GO" id="GO:0006508">
    <property type="term" value="P:proteolysis"/>
    <property type="evidence" value="ECO:0007669"/>
    <property type="project" value="UniProtKB-KW"/>
</dbReference>
<reference evidence="13" key="1">
    <citation type="journal article" date="2010" name="Nat. Biotechnol.">
        <title>Draft genome sequence of the oilseed species Ricinus communis.</title>
        <authorList>
            <person name="Chan A.P."/>
            <person name="Crabtree J."/>
            <person name="Zhao Q."/>
            <person name="Lorenzi H."/>
            <person name="Orvis J."/>
            <person name="Puiu D."/>
            <person name="Melake-Berhan A."/>
            <person name="Jones K.M."/>
            <person name="Redman J."/>
            <person name="Chen G."/>
            <person name="Cahoon E.B."/>
            <person name="Gedil M."/>
            <person name="Stanke M."/>
            <person name="Haas B.J."/>
            <person name="Wortman J.R."/>
            <person name="Fraser-Liggett C.M."/>
            <person name="Ravel J."/>
            <person name="Rabinowicz P.D."/>
        </authorList>
    </citation>
    <scope>NUCLEOTIDE SEQUENCE [LARGE SCALE GENOMIC DNA]</scope>
    <source>
        <strain evidence="13">cv. Hale</strain>
    </source>
</reference>
<keyword evidence="3" id="KW-0645">Protease</keyword>
<dbReference type="Proteomes" id="UP000008311">
    <property type="component" value="Unassembled WGS sequence"/>
</dbReference>
<keyword evidence="7" id="KW-0862">Zinc</keyword>
<keyword evidence="13" id="KW-1185">Reference proteome</keyword>